<evidence type="ECO:0000313" key="2">
    <source>
        <dbReference type="EMBL" id="AAD02432.1"/>
    </source>
</evidence>
<proteinExistence type="evidence at transcript level"/>
<dbReference type="AGR" id="MGI:96240"/>
<sequence length="40" mass="4369">LFDQAFGVPRLPDEWSQRTSLQPSAQPTAQQRGLGDPTDG</sequence>
<dbReference type="PeptideAtlas" id="Q9Z2L3"/>
<evidence type="ECO:0000313" key="3">
    <source>
        <dbReference type="MGI" id="MGI:96240"/>
    </source>
</evidence>
<feature type="compositionally biased region" description="Polar residues" evidence="1">
    <location>
        <begin position="17"/>
        <end position="31"/>
    </location>
</feature>
<feature type="region of interest" description="Disordered" evidence="1">
    <location>
        <begin position="1"/>
        <end position="40"/>
    </location>
</feature>
<feature type="non-terminal residue" evidence="2">
    <location>
        <position position="1"/>
    </location>
</feature>
<organism evidence="2">
    <name type="scientific">Mus musculus</name>
    <name type="common">Mouse</name>
    <dbReference type="NCBI Taxonomy" id="10090"/>
    <lineage>
        <taxon>Eukaryota</taxon>
        <taxon>Metazoa</taxon>
        <taxon>Chordata</taxon>
        <taxon>Craniata</taxon>
        <taxon>Vertebrata</taxon>
        <taxon>Euteleostomi</taxon>
        <taxon>Mammalia</taxon>
        <taxon>Eutheria</taxon>
        <taxon>Euarchontoglires</taxon>
        <taxon>Glires</taxon>
        <taxon>Rodentia</taxon>
        <taxon>Myomorpha</taxon>
        <taxon>Muroidea</taxon>
        <taxon>Muridae</taxon>
        <taxon>Murinae</taxon>
        <taxon>Mus</taxon>
        <taxon>Mus</taxon>
    </lineage>
</organism>
<gene>
    <name evidence="3" type="primary">Hspb1</name>
    <name evidence="2" type="synonym">Hsp25</name>
</gene>
<dbReference type="EMBL" id="AF047377">
    <property type="protein sequence ID" value="AAD02432.1"/>
    <property type="molecule type" value="mRNA"/>
</dbReference>
<dbReference type="MGI" id="MGI:96240">
    <property type="gene designation" value="Hspb1"/>
</dbReference>
<name>Q9Z2L3_MOUSE</name>
<reference evidence="2" key="1">
    <citation type="submission" date="1998-02" db="EMBL/GenBank/DDBJ databases">
        <authorList>
            <person name="Kim M."/>
        </authorList>
    </citation>
    <scope>NUCLEOTIDE SEQUENCE</scope>
    <source>
        <strain evidence="2">C57Bl X CBA F1 hybrid</strain>
        <tissue evidence="2">Preimplantation embryo</tissue>
    </source>
</reference>
<accession>Q9Z2L3</accession>
<dbReference type="AlphaFoldDB" id="Q9Z2L3"/>
<protein>
    <submittedName>
        <fullName evidence="2">Truncated hsp25</fullName>
    </submittedName>
</protein>
<evidence type="ECO:0000256" key="1">
    <source>
        <dbReference type="SAM" id="MobiDB-lite"/>
    </source>
</evidence>